<organism evidence="3">
    <name type="scientific">Pelagomonas calceolata</name>
    <dbReference type="NCBI Taxonomy" id="35677"/>
    <lineage>
        <taxon>Eukaryota</taxon>
        <taxon>Sar</taxon>
        <taxon>Stramenopiles</taxon>
        <taxon>Ochrophyta</taxon>
        <taxon>Pelagophyceae</taxon>
        <taxon>Pelagomonadales</taxon>
        <taxon>Pelagomonadaceae</taxon>
        <taxon>Pelagomonas</taxon>
    </lineage>
</organism>
<reference evidence="3" key="1">
    <citation type="submission" date="2021-01" db="EMBL/GenBank/DDBJ databases">
        <authorList>
            <person name="Corre E."/>
            <person name="Pelletier E."/>
            <person name="Niang G."/>
            <person name="Scheremetjew M."/>
            <person name="Finn R."/>
            <person name="Kale V."/>
            <person name="Holt S."/>
            <person name="Cochrane G."/>
            <person name="Meng A."/>
            <person name="Brown T."/>
            <person name="Cohen L."/>
        </authorList>
    </citation>
    <scope>NUCLEOTIDE SEQUENCE</scope>
    <source>
        <strain evidence="3">CCMP1756</strain>
    </source>
</reference>
<evidence type="ECO:0000256" key="1">
    <source>
        <dbReference type="SAM" id="MobiDB-lite"/>
    </source>
</evidence>
<evidence type="ECO:0000313" key="3">
    <source>
        <dbReference type="EMBL" id="CAE0701603.1"/>
    </source>
</evidence>
<feature type="compositionally biased region" description="Basic and acidic residues" evidence="1">
    <location>
        <begin position="124"/>
        <end position="137"/>
    </location>
</feature>
<dbReference type="EMBL" id="HBIW01019819">
    <property type="protein sequence ID" value="CAE0701603.1"/>
    <property type="molecule type" value="Transcribed_RNA"/>
</dbReference>
<accession>A0A6S8WVP6</accession>
<dbReference type="InterPro" id="IPR008978">
    <property type="entry name" value="HSP20-like_chaperone"/>
</dbReference>
<feature type="region of interest" description="Disordered" evidence="1">
    <location>
        <begin position="1"/>
        <end position="137"/>
    </location>
</feature>
<evidence type="ECO:0000313" key="2">
    <source>
        <dbReference type="EMBL" id="CAE0701602.1"/>
    </source>
</evidence>
<proteinExistence type="predicted"/>
<dbReference type="SUPFAM" id="SSF49764">
    <property type="entry name" value="HSP20-like chaperones"/>
    <property type="match status" value="1"/>
</dbReference>
<dbReference type="AlphaFoldDB" id="A0A6S8WVP6"/>
<dbReference type="EMBL" id="HBIW01019818">
    <property type="protein sequence ID" value="CAE0701602.1"/>
    <property type="molecule type" value="Transcribed_RNA"/>
</dbReference>
<feature type="region of interest" description="Disordered" evidence="1">
    <location>
        <begin position="252"/>
        <end position="323"/>
    </location>
</feature>
<evidence type="ECO:0008006" key="4">
    <source>
        <dbReference type="Google" id="ProtNLM"/>
    </source>
</evidence>
<feature type="compositionally biased region" description="Acidic residues" evidence="1">
    <location>
        <begin position="296"/>
        <end position="323"/>
    </location>
</feature>
<dbReference type="Gene3D" id="2.60.40.790">
    <property type="match status" value="1"/>
</dbReference>
<name>A0A6S8WVP6_9STRA</name>
<feature type="compositionally biased region" description="Basic and acidic residues" evidence="1">
    <location>
        <begin position="34"/>
        <end position="67"/>
    </location>
</feature>
<protein>
    <recommendedName>
        <fullName evidence="4">CS domain-containing protein</fullName>
    </recommendedName>
</protein>
<sequence length="323" mass="34540">MFSGSAADMLKKYGQPVPEQQPMSSLEEAQAAKAKMEAEKAKDGHTHFHDGHACTMDHGHGEEDHNHSSGTHANECTEDHDHSEHSHESHGHKESGHDHGSSHDHSKCDGDHGHSDHGHKKESHGHGSSHDHAPAQKDFEGCAKGKYAWTDTGSTKAEDLGDAIRDYAFSDGNKKASVYVDLDGLDALADADLCVTKVSETRVEFTAQFPSGKRCLTLSPLHASIDEASLLRKPGKNRVILKLKKTKPEAWSTLLTAPPPAQPDPSAMGGLGGMDMESMMKSMAGMAGVPDPPDLGADDTGADPEEAGSDLDDLPDLEEDNVD</sequence>
<gene>
    <name evidence="2" type="ORF">PCAL00307_LOCUS17038</name>
    <name evidence="3" type="ORF">PCAL00307_LOCUS17039</name>
</gene>
<feature type="compositionally biased region" description="Basic and acidic residues" evidence="1">
    <location>
        <begin position="75"/>
        <end position="116"/>
    </location>
</feature>